<comment type="caution">
    <text evidence="2">The sequence shown here is derived from an EMBL/GenBank/DDBJ whole genome shotgun (WGS) entry which is preliminary data.</text>
</comment>
<keyword evidence="1" id="KW-0472">Membrane</keyword>
<keyword evidence="1" id="KW-1133">Transmembrane helix</keyword>
<feature type="transmembrane region" description="Helical" evidence="1">
    <location>
        <begin position="15"/>
        <end position="39"/>
    </location>
</feature>
<name>K1SFI8_9ZZZZ</name>
<keyword evidence="1" id="KW-0812">Transmembrane</keyword>
<sequence length="74" mass="8270">LVAAMIAVMLEVTEVYRVVSLSGIFIAIGLVVLLVVTLIQTMDRIRELELARQKEARESLDYLTGLPMRHKGES</sequence>
<dbReference type="AlphaFoldDB" id="K1SFI8"/>
<dbReference type="EMBL" id="AJWY01013714">
    <property type="protein sequence ID" value="EKC46176.1"/>
    <property type="molecule type" value="Genomic_DNA"/>
</dbReference>
<reference evidence="2" key="1">
    <citation type="journal article" date="2013" name="Environ. Microbiol.">
        <title>Microbiota from the distal guts of lean and obese adolescents exhibit partial functional redundancy besides clear differences in community structure.</title>
        <authorList>
            <person name="Ferrer M."/>
            <person name="Ruiz A."/>
            <person name="Lanza F."/>
            <person name="Haange S.B."/>
            <person name="Oberbach A."/>
            <person name="Till H."/>
            <person name="Bargiela R."/>
            <person name="Campoy C."/>
            <person name="Segura M.T."/>
            <person name="Richter M."/>
            <person name="von Bergen M."/>
            <person name="Seifert J."/>
            <person name="Suarez A."/>
        </authorList>
    </citation>
    <scope>NUCLEOTIDE SEQUENCE</scope>
</reference>
<proteinExistence type="predicted"/>
<evidence type="ECO:0000256" key="1">
    <source>
        <dbReference type="SAM" id="Phobius"/>
    </source>
</evidence>
<feature type="non-terminal residue" evidence="2">
    <location>
        <position position="1"/>
    </location>
</feature>
<accession>K1SFI8</accession>
<evidence type="ECO:0000313" key="2">
    <source>
        <dbReference type="EMBL" id="EKC46176.1"/>
    </source>
</evidence>
<gene>
    <name evidence="2" type="ORF">LEA_19961</name>
</gene>
<protein>
    <submittedName>
        <fullName evidence="2">Uncharacterized protein</fullName>
    </submittedName>
</protein>
<organism evidence="2">
    <name type="scientific">human gut metagenome</name>
    <dbReference type="NCBI Taxonomy" id="408170"/>
    <lineage>
        <taxon>unclassified sequences</taxon>
        <taxon>metagenomes</taxon>
        <taxon>organismal metagenomes</taxon>
    </lineage>
</organism>